<sequence>MAPSESGKTATKPTAKKEKVHHPESRKAGQLARHAIRKGKMGNLATKRGKKQNSLQDVYGFFYHALPDEGVLTLEELHAVIRDIWLTRHDEELEEERAARRKGRPKGVKELKLEDIKLREDDIYRTGMEVPDLTHPANVELFRRWDQKEVAFLQLLRFIRISSANPSSIVVSRPGKHMTLIGDDNARKTAASGVEEAMDGSMGMDMDSSIAAQTAVTLPFGLPPSQFSSTFMAMDNVIP</sequence>
<evidence type="ECO:0000256" key="1">
    <source>
        <dbReference type="ARBA" id="ARBA00034127"/>
    </source>
</evidence>
<dbReference type="Gene3D" id="1.20.1440.170">
    <property type="entry name" value="Translation machinery-associated protein 16-like"/>
    <property type="match status" value="1"/>
</dbReference>
<comment type="similarity">
    <text evidence="1">Belongs to the TMA16 family.</text>
</comment>
<gene>
    <name evidence="3" type="ORF">HGRIS_004876</name>
</gene>
<proteinExistence type="inferred from homology"/>
<dbReference type="PANTHER" id="PTHR13349">
    <property type="entry name" value="TRANSLATION MACHINERY-ASSOCIATED PROTEIN 16"/>
    <property type="match status" value="1"/>
</dbReference>
<reference evidence="4" key="1">
    <citation type="submission" date="2024-06" db="EMBL/GenBank/DDBJ databases">
        <title>Multi-omics analyses provide insights into the biosynthesis of the anticancer antibiotic pleurotin in Hohenbuehelia grisea.</title>
        <authorList>
            <person name="Weaver J.A."/>
            <person name="Alberti F."/>
        </authorList>
    </citation>
    <scope>NUCLEOTIDE SEQUENCE [LARGE SCALE GENOMIC DNA]</scope>
    <source>
        <strain evidence="4">T-177</strain>
    </source>
</reference>
<dbReference type="InterPro" id="IPR021346">
    <property type="entry name" value="Tma16"/>
</dbReference>
<feature type="compositionally biased region" description="Basic and acidic residues" evidence="2">
    <location>
        <begin position="15"/>
        <end position="27"/>
    </location>
</feature>
<accession>A0ABR3JE64</accession>
<evidence type="ECO:0008006" key="5">
    <source>
        <dbReference type="Google" id="ProtNLM"/>
    </source>
</evidence>
<organism evidence="3 4">
    <name type="scientific">Hohenbuehelia grisea</name>
    <dbReference type="NCBI Taxonomy" id="104357"/>
    <lineage>
        <taxon>Eukaryota</taxon>
        <taxon>Fungi</taxon>
        <taxon>Dikarya</taxon>
        <taxon>Basidiomycota</taxon>
        <taxon>Agaricomycotina</taxon>
        <taxon>Agaricomycetes</taxon>
        <taxon>Agaricomycetidae</taxon>
        <taxon>Agaricales</taxon>
        <taxon>Pleurotineae</taxon>
        <taxon>Pleurotaceae</taxon>
        <taxon>Hohenbuehelia</taxon>
    </lineage>
</organism>
<comment type="caution">
    <text evidence="3">The sequence shown here is derived from an EMBL/GenBank/DDBJ whole genome shotgun (WGS) entry which is preliminary data.</text>
</comment>
<keyword evidence="4" id="KW-1185">Reference proteome</keyword>
<dbReference type="InterPro" id="IPR038356">
    <property type="entry name" value="Tma16_sf"/>
</dbReference>
<name>A0ABR3JE64_9AGAR</name>
<dbReference type="EMBL" id="JASNQZ010000008">
    <property type="protein sequence ID" value="KAL0953678.1"/>
    <property type="molecule type" value="Genomic_DNA"/>
</dbReference>
<dbReference type="PANTHER" id="PTHR13349:SF2">
    <property type="entry name" value="TRANSLATION MACHINERY-ASSOCIATED PROTEIN 16"/>
    <property type="match status" value="1"/>
</dbReference>
<evidence type="ECO:0000256" key="2">
    <source>
        <dbReference type="SAM" id="MobiDB-lite"/>
    </source>
</evidence>
<dbReference type="Pfam" id="PF11176">
    <property type="entry name" value="Tma16"/>
    <property type="match status" value="1"/>
</dbReference>
<evidence type="ECO:0000313" key="4">
    <source>
        <dbReference type="Proteomes" id="UP001556367"/>
    </source>
</evidence>
<feature type="region of interest" description="Disordered" evidence="2">
    <location>
        <begin position="1"/>
        <end position="31"/>
    </location>
</feature>
<evidence type="ECO:0000313" key="3">
    <source>
        <dbReference type="EMBL" id="KAL0953678.1"/>
    </source>
</evidence>
<protein>
    <recommendedName>
        <fullName evidence="5">Translation machinery-associated protein 16</fullName>
    </recommendedName>
</protein>
<dbReference type="Proteomes" id="UP001556367">
    <property type="component" value="Unassembled WGS sequence"/>
</dbReference>